<keyword evidence="4 7" id="KW-0547">Nucleotide-binding</keyword>
<feature type="domain" description="GHMP kinase N-terminal" evidence="9">
    <location>
        <begin position="66"/>
        <end position="148"/>
    </location>
</feature>
<feature type="domain" description="GHMP kinase C-terminal" evidence="10">
    <location>
        <begin position="229"/>
        <end position="286"/>
    </location>
</feature>
<evidence type="ECO:0000256" key="1">
    <source>
        <dbReference type="ARBA" id="ARBA00022605"/>
    </source>
</evidence>
<gene>
    <name evidence="7" type="primary">thrB</name>
    <name evidence="11" type="ORF">SY1_14870</name>
</gene>
<comment type="catalytic activity">
    <reaction evidence="7">
        <text>L-homoserine + ATP = O-phospho-L-homoserine + ADP + H(+)</text>
        <dbReference type="Rhea" id="RHEA:13985"/>
        <dbReference type="ChEBI" id="CHEBI:15378"/>
        <dbReference type="ChEBI" id="CHEBI:30616"/>
        <dbReference type="ChEBI" id="CHEBI:57476"/>
        <dbReference type="ChEBI" id="CHEBI:57590"/>
        <dbReference type="ChEBI" id="CHEBI:456216"/>
        <dbReference type="EC" id="2.7.1.39"/>
    </reaction>
</comment>
<accession>A0AB94IXN5</accession>
<evidence type="ECO:0000259" key="9">
    <source>
        <dbReference type="Pfam" id="PF00288"/>
    </source>
</evidence>
<comment type="subcellular location">
    <subcellularLocation>
        <location evidence="7">Cytoplasm</location>
    </subcellularLocation>
</comment>
<evidence type="ECO:0000256" key="3">
    <source>
        <dbReference type="ARBA" id="ARBA00022697"/>
    </source>
</evidence>
<evidence type="ECO:0000256" key="5">
    <source>
        <dbReference type="ARBA" id="ARBA00022777"/>
    </source>
</evidence>
<dbReference type="InterPro" id="IPR020568">
    <property type="entry name" value="Ribosomal_Su5_D2-typ_SF"/>
</dbReference>
<dbReference type="SUPFAM" id="SSF54211">
    <property type="entry name" value="Ribosomal protein S5 domain 2-like"/>
    <property type="match status" value="1"/>
</dbReference>
<dbReference type="InterPro" id="IPR000870">
    <property type="entry name" value="Homoserine_kinase"/>
</dbReference>
<evidence type="ECO:0000313" key="12">
    <source>
        <dbReference type="Proteomes" id="UP000008957"/>
    </source>
</evidence>
<keyword evidence="3 7" id="KW-0791">Threonine biosynthesis</keyword>
<dbReference type="EC" id="2.7.1.39" evidence="7 8"/>
<dbReference type="Pfam" id="PF00288">
    <property type="entry name" value="GHMP_kinases_N"/>
    <property type="match status" value="1"/>
</dbReference>
<keyword evidence="2 7" id="KW-0808">Transferase</keyword>
<evidence type="ECO:0000256" key="6">
    <source>
        <dbReference type="ARBA" id="ARBA00022840"/>
    </source>
</evidence>
<dbReference type="InterPro" id="IPR006204">
    <property type="entry name" value="GHMP_kinase_N_dom"/>
</dbReference>
<dbReference type="InterPro" id="IPR036554">
    <property type="entry name" value="GHMP_kinase_C_sf"/>
</dbReference>
<keyword evidence="6 7" id="KW-0067">ATP-binding</keyword>
<proteinExistence type="inferred from homology"/>
<dbReference type="GO" id="GO:0009088">
    <property type="term" value="P:threonine biosynthetic process"/>
    <property type="evidence" value="ECO:0007669"/>
    <property type="project" value="UniProtKB-UniRule"/>
</dbReference>
<evidence type="ECO:0000256" key="8">
    <source>
        <dbReference type="NCBIfam" id="TIGR00191"/>
    </source>
</evidence>
<dbReference type="NCBIfam" id="TIGR00191">
    <property type="entry name" value="thrB"/>
    <property type="match status" value="1"/>
</dbReference>
<dbReference type="PRINTS" id="PR00958">
    <property type="entry name" value="HOMSERKINASE"/>
</dbReference>
<keyword evidence="12" id="KW-1185">Reference proteome</keyword>
<dbReference type="Pfam" id="PF08544">
    <property type="entry name" value="GHMP_kinases_C"/>
    <property type="match status" value="1"/>
</dbReference>
<dbReference type="EMBL" id="FP929056">
    <property type="protein sequence ID" value="CBL28515.1"/>
    <property type="molecule type" value="Genomic_DNA"/>
</dbReference>
<dbReference type="SUPFAM" id="SSF55060">
    <property type="entry name" value="GHMP Kinase, C-terminal domain"/>
    <property type="match status" value="1"/>
</dbReference>
<keyword evidence="5 7" id="KW-0418">Kinase</keyword>
<keyword evidence="7" id="KW-0963">Cytoplasm</keyword>
<keyword evidence="1 7" id="KW-0028">Amino-acid biosynthesis</keyword>
<dbReference type="RefSeq" id="WP_015556662.1">
    <property type="nucleotide sequence ID" value="NC_021038.1"/>
</dbReference>
<dbReference type="InterPro" id="IPR013750">
    <property type="entry name" value="GHMP_kinase_C_dom"/>
</dbReference>
<comment type="pathway">
    <text evidence="7">Amino-acid biosynthesis; L-threonine biosynthesis; L-threonine from L-aspartate: step 4/5.</text>
</comment>
<comment type="similarity">
    <text evidence="7">Belongs to the GHMP kinase family. Homoserine kinase subfamily.</text>
</comment>
<evidence type="ECO:0000256" key="4">
    <source>
        <dbReference type="ARBA" id="ARBA00022741"/>
    </source>
</evidence>
<dbReference type="GO" id="GO:0004413">
    <property type="term" value="F:homoserine kinase activity"/>
    <property type="evidence" value="ECO:0007669"/>
    <property type="project" value="UniProtKB-UniRule"/>
</dbReference>
<evidence type="ECO:0000256" key="7">
    <source>
        <dbReference type="HAMAP-Rule" id="MF_00384"/>
    </source>
</evidence>
<dbReference type="PANTHER" id="PTHR20861:SF1">
    <property type="entry name" value="HOMOSERINE KINASE"/>
    <property type="match status" value="1"/>
</dbReference>
<organism evidence="11 12">
    <name type="scientific">Fretibacterium fastidiosum</name>
    <dbReference type="NCBI Taxonomy" id="651822"/>
    <lineage>
        <taxon>Bacteria</taxon>
        <taxon>Thermotogati</taxon>
        <taxon>Synergistota</taxon>
        <taxon>Synergistia</taxon>
        <taxon>Synergistales</taxon>
        <taxon>Aminobacteriaceae</taxon>
        <taxon>Fretibacterium</taxon>
    </lineage>
</organism>
<dbReference type="KEGG" id="sbr:SY1_14870"/>
<protein>
    <recommendedName>
        <fullName evidence="7 8">Homoserine kinase</fullName>
        <shortName evidence="7">HK</shortName>
        <shortName evidence="7">HSK</shortName>
        <ecNumber evidence="7 8">2.7.1.39</ecNumber>
    </recommendedName>
</protein>
<sequence length="316" mass="33588">MRRDAEPVVALKVPATTANMGPGFDTFGMALSLHNRFSVTDVLPEGRFTVRVTGEGAQELGDVEKNLLVKSYCRACDEWGVPRRGFALESHNAIPLRRGLGSSSTAVVAGVMLANLLTDARAPEDEALRLMTAIEGHPDNVVPCAVGGMTISCWDGERLCCVRLPPLPQDLQAVAVVPDCEVSTESARAILPGEVPFRDAILNVSRAALLAAAWATGRWDVLPFVSEDRLHQPYRTGLIPGGAEVLEEARRRSECAAAFISGSGPTMIALTRGPTEPVASAMRAAFARHGLSARALILSGTAEGATVHDRRTTASQ</sequence>
<dbReference type="GO" id="GO:0005737">
    <property type="term" value="C:cytoplasm"/>
    <property type="evidence" value="ECO:0007669"/>
    <property type="project" value="UniProtKB-SubCell"/>
</dbReference>
<dbReference type="Gene3D" id="3.30.230.10">
    <property type="match status" value="1"/>
</dbReference>
<dbReference type="PIRSF" id="PIRSF000676">
    <property type="entry name" value="Homoser_kin"/>
    <property type="match status" value="1"/>
</dbReference>
<name>A0AB94IXN5_9BACT</name>
<reference evidence="11 12" key="2">
    <citation type="submission" date="2010-03" db="EMBL/GenBank/DDBJ databases">
        <authorList>
            <person name="Pajon A."/>
        </authorList>
    </citation>
    <scope>NUCLEOTIDE SEQUENCE [LARGE SCALE GENOMIC DNA]</scope>
    <source>
        <strain evidence="11 12">SGP1</strain>
    </source>
</reference>
<reference evidence="12" key="1">
    <citation type="submission" date="2010-03" db="EMBL/GenBank/DDBJ databases">
        <title>The genome sequence of Synergistetes sp. SGP1.</title>
        <authorList>
            <consortium name="metaHIT consortium -- http://www.metahit.eu/"/>
            <person name="Pajon A."/>
            <person name="Turner K."/>
            <person name="Parkhill J."/>
            <person name="Wade W."/>
            <person name="Vartoukian S."/>
        </authorList>
    </citation>
    <scope>NUCLEOTIDE SEQUENCE [LARGE SCALE GENOMIC DNA]</scope>
    <source>
        <strain evidence="12">SGP1</strain>
    </source>
</reference>
<dbReference type="Proteomes" id="UP000008957">
    <property type="component" value="Chromosome"/>
</dbReference>
<comment type="function">
    <text evidence="7">Catalyzes the ATP-dependent phosphorylation of L-homoserine to L-homoserine phosphate.</text>
</comment>
<dbReference type="InterPro" id="IPR014721">
    <property type="entry name" value="Ribsml_uS5_D2-typ_fold_subgr"/>
</dbReference>
<dbReference type="GO" id="GO:0005524">
    <property type="term" value="F:ATP binding"/>
    <property type="evidence" value="ECO:0007669"/>
    <property type="project" value="UniProtKB-UniRule"/>
</dbReference>
<evidence type="ECO:0000313" key="11">
    <source>
        <dbReference type="EMBL" id="CBL28515.1"/>
    </source>
</evidence>
<feature type="binding site" evidence="7">
    <location>
        <begin position="95"/>
        <end position="105"/>
    </location>
    <ligand>
        <name>ATP</name>
        <dbReference type="ChEBI" id="CHEBI:30616"/>
    </ligand>
</feature>
<dbReference type="PANTHER" id="PTHR20861">
    <property type="entry name" value="HOMOSERINE/4-DIPHOSPHOCYTIDYL-2-C-METHYL-D-ERYTHRITOL KINASE"/>
    <property type="match status" value="1"/>
</dbReference>
<dbReference type="Gene3D" id="3.30.70.890">
    <property type="entry name" value="GHMP kinase, C-terminal domain"/>
    <property type="match status" value="1"/>
</dbReference>
<dbReference type="HAMAP" id="MF_00384">
    <property type="entry name" value="Homoser_kinase"/>
    <property type="match status" value="1"/>
</dbReference>
<dbReference type="AlphaFoldDB" id="A0AB94IXN5"/>
<evidence type="ECO:0000256" key="2">
    <source>
        <dbReference type="ARBA" id="ARBA00022679"/>
    </source>
</evidence>
<evidence type="ECO:0000259" key="10">
    <source>
        <dbReference type="Pfam" id="PF08544"/>
    </source>
</evidence>